<evidence type="ECO:0000256" key="1">
    <source>
        <dbReference type="SAM" id="Phobius"/>
    </source>
</evidence>
<keyword evidence="1" id="KW-0472">Membrane</keyword>
<reference evidence="3 5" key="1">
    <citation type="submission" date="2015-01" db="EMBL/GenBank/DDBJ databases">
        <title>Evolution of Trichinella species and genotypes.</title>
        <authorList>
            <person name="Korhonen P.K."/>
            <person name="Edoardo P."/>
            <person name="Giuseppe L.R."/>
            <person name="Gasser R.B."/>
        </authorList>
    </citation>
    <scope>NUCLEOTIDE SEQUENCE [LARGE SCALE GENOMIC DNA]</scope>
    <source>
        <strain evidence="3">ISS141</strain>
    </source>
</reference>
<keyword evidence="1" id="KW-1133">Transmembrane helix</keyword>
<evidence type="ECO:0000313" key="2">
    <source>
        <dbReference type="EMBL" id="KRX88444.1"/>
    </source>
</evidence>
<organism evidence="3 5">
    <name type="scientific">Trichinella pseudospiralis</name>
    <name type="common">Parasitic roundworm</name>
    <dbReference type="NCBI Taxonomy" id="6337"/>
    <lineage>
        <taxon>Eukaryota</taxon>
        <taxon>Metazoa</taxon>
        <taxon>Ecdysozoa</taxon>
        <taxon>Nematoda</taxon>
        <taxon>Enoplea</taxon>
        <taxon>Dorylaimia</taxon>
        <taxon>Trichinellida</taxon>
        <taxon>Trichinellidae</taxon>
        <taxon>Trichinella</taxon>
    </lineage>
</organism>
<dbReference type="EMBL" id="JYDU01000212">
    <property type="protein sequence ID" value="KRX89021.1"/>
    <property type="molecule type" value="Genomic_DNA"/>
</dbReference>
<evidence type="ECO:0000313" key="5">
    <source>
        <dbReference type="Proteomes" id="UP000054815"/>
    </source>
</evidence>
<dbReference type="EMBL" id="JYDU01000212">
    <property type="protein sequence ID" value="KRX89015.1"/>
    <property type="molecule type" value="Genomic_DNA"/>
</dbReference>
<feature type="transmembrane region" description="Helical" evidence="1">
    <location>
        <begin position="35"/>
        <end position="57"/>
    </location>
</feature>
<evidence type="ECO:0000313" key="4">
    <source>
        <dbReference type="EMBL" id="KRX89021.1"/>
    </source>
</evidence>
<protein>
    <submittedName>
        <fullName evidence="3">Uncharacterized protein</fullName>
    </submittedName>
</protein>
<name>A0A0V0XM79_TRIPS</name>
<dbReference type="EMBL" id="JYDU01000236">
    <property type="protein sequence ID" value="KRX88444.1"/>
    <property type="molecule type" value="Genomic_DNA"/>
</dbReference>
<proteinExistence type="predicted"/>
<keyword evidence="1" id="KW-0812">Transmembrane</keyword>
<dbReference type="AlphaFoldDB" id="A0A0V0XM79"/>
<evidence type="ECO:0000313" key="3">
    <source>
        <dbReference type="EMBL" id="KRX89015.1"/>
    </source>
</evidence>
<sequence>MEIGLVAFLVRYEIAILPPSKFELSALYRINISPLMLLLLVVFALKTSAFVTMWCAANHKEYKTVMMRK</sequence>
<gene>
    <name evidence="3" type="ORF">T4E_2695</name>
    <name evidence="2" type="ORF">T4E_5650</name>
    <name evidence="4" type="ORF">T4E_7094</name>
</gene>
<comment type="caution">
    <text evidence="3">The sequence shown here is derived from an EMBL/GenBank/DDBJ whole genome shotgun (WGS) entry which is preliminary data.</text>
</comment>
<accession>A0A0V0XM79</accession>
<dbReference type="Proteomes" id="UP000054815">
    <property type="component" value="Unassembled WGS sequence"/>
</dbReference>